<evidence type="ECO:0000256" key="1">
    <source>
        <dbReference type="SAM" id="MobiDB-lite"/>
    </source>
</evidence>
<organism evidence="2 3">
    <name type="scientific">Zopfia rhizophila CBS 207.26</name>
    <dbReference type="NCBI Taxonomy" id="1314779"/>
    <lineage>
        <taxon>Eukaryota</taxon>
        <taxon>Fungi</taxon>
        <taxon>Dikarya</taxon>
        <taxon>Ascomycota</taxon>
        <taxon>Pezizomycotina</taxon>
        <taxon>Dothideomycetes</taxon>
        <taxon>Dothideomycetes incertae sedis</taxon>
        <taxon>Zopfiaceae</taxon>
        <taxon>Zopfia</taxon>
    </lineage>
</organism>
<feature type="region of interest" description="Disordered" evidence="1">
    <location>
        <begin position="39"/>
        <end position="59"/>
    </location>
</feature>
<name>A0A6A6EEX8_9PEZI</name>
<sequence length="205" mass="23486">MRRHFHLFRHQHPHPQIVHVPDRPSEAVAIAQPQTLEFESSPASGAIQPCCHSDHDGESSKCDGQYFLDERRNVNQPSAQDQEEDSTIRQTESTELHGNPPAATELTSAIPEQSTITVMRKTPIEPKTAVMSFTLRRYQTYVQLNLTVSVLLGSYDNSQIWTPQPWTRNVMRNRRKDHRRNARRWGQGLRSVVPRCEAASQQPFP</sequence>
<accession>A0A6A6EEX8</accession>
<feature type="region of interest" description="Disordered" evidence="1">
    <location>
        <begin position="74"/>
        <end position="104"/>
    </location>
</feature>
<protein>
    <submittedName>
        <fullName evidence="2">Uncharacterized protein</fullName>
    </submittedName>
</protein>
<dbReference type="Proteomes" id="UP000800200">
    <property type="component" value="Unassembled WGS sequence"/>
</dbReference>
<keyword evidence="3" id="KW-1185">Reference proteome</keyword>
<dbReference type="AlphaFoldDB" id="A0A6A6EEX8"/>
<evidence type="ECO:0000313" key="2">
    <source>
        <dbReference type="EMBL" id="KAF2190294.1"/>
    </source>
</evidence>
<gene>
    <name evidence="2" type="ORF">K469DRAFT_682407</name>
</gene>
<dbReference type="EMBL" id="ML994619">
    <property type="protein sequence ID" value="KAF2190294.1"/>
    <property type="molecule type" value="Genomic_DNA"/>
</dbReference>
<proteinExistence type="predicted"/>
<reference evidence="2" key="1">
    <citation type="journal article" date="2020" name="Stud. Mycol.">
        <title>101 Dothideomycetes genomes: a test case for predicting lifestyles and emergence of pathogens.</title>
        <authorList>
            <person name="Haridas S."/>
            <person name="Albert R."/>
            <person name="Binder M."/>
            <person name="Bloem J."/>
            <person name="Labutti K."/>
            <person name="Salamov A."/>
            <person name="Andreopoulos B."/>
            <person name="Baker S."/>
            <person name="Barry K."/>
            <person name="Bills G."/>
            <person name="Bluhm B."/>
            <person name="Cannon C."/>
            <person name="Castanera R."/>
            <person name="Culley D."/>
            <person name="Daum C."/>
            <person name="Ezra D."/>
            <person name="Gonzalez J."/>
            <person name="Henrissat B."/>
            <person name="Kuo A."/>
            <person name="Liang C."/>
            <person name="Lipzen A."/>
            <person name="Lutzoni F."/>
            <person name="Magnuson J."/>
            <person name="Mondo S."/>
            <person name="Nolan M."/>
            <person name="Ohm R."/>
            <person name="Pangilinan J."/>
            <person name="Park H.-J."/>
            <person name="Ramirez L."/>
            <person name="Alfaro M."/>
            <person name="Sun H."/>
            <person name="Tritt A."/>
            <person name="Yoshinaga Y."/>
            <person name="Zwiers L.-H."/>
            <person name="Turgeon B."/>
            <person name="Goodwin S."/>
            <person name="Spatafora J."/>
            <person name="Crous P."/>
            <person name="Grigoriev I."/>
        </authorList>
    </citation>
    <scope>NUCLEOTIDE SEQUENCE</scope>
    <source>
        <strain evidence="2">CBS 207.26</strain>
    </source>
</reference>
<evidence type="ECO:0000313" key="3">
    <source>
        <dbReference type="Proteomes" id="UP000800200"/>
    </source>
</evidence>